<evidence type="ECO:0000256" key="4">
    <source>
        <dbReference type="ARBA" id="ARBA00022723"/>
    </source>
</evidence>
<dbReference type="InterPro" id="IPR024021">
    <property type="entry name" value="FeFe-hyd_HydE_rSAM"/>
</dbReference>
<dbReference type="Pfam" id="PF04055">
    <property type="entry name" value="Radical_SAM"/>
    <property type="match status" value="1"/>
</dbReference>
<dbReference type="InterPro" id="IPR010722">
    <property type="entry name" value="BATS_dom"/>
</dbReference>
<evidence type="ECO:0000256" key="2">
    <source>
        <dbReference type="ARBA" id="ARBA00022485"/>
    </source>
</evidence>
<protein>
    <submittedName>
        <fullName evidence="9">[FeFe] hydrogenase H-cluster radical SAM maturase HydE</fullName>
    </submittedName>
</protein>
<dbReference type="PANTHER" id="PTHR43726">
    <property type="entry name" value="3-METHYLORNITHINE SYNTHASE"/>
    <property type="match status" value="1"/>
</dbReference>
<dbReference type="Proteomes" id="UP001165422">
    <property type="component" value="Unassembled WGS sequence"/>
</dbReference>
<organism evidence="9 10">
    <name type="scientific">Clostridium aromativorans</name>
    <dbReference type="NCBI Taxonomy" id="2836848"/>
    <lineage>
        <taxon>Bacteria</taxon>
        <taxon>Bacillati</taxon>
        <taxon>Bacillota</taxon>
        <taxon>Clostridia</taxon>
        <taxon>Eubacteriales</taxon>
        <taxon>Clostridiaceae</taxon>
        <taxon>Clostridium</taxon>
    </lineage>
</organism>
<gene>
    <name evidence="9" type="primary">hydE</name>
    <name evidence="9" type="ORF">LN736_08470</name>
</gene>
<dbReference type="CDD" id="cd01335">
    <property type="entry name" value="Radical_SAM"/>
    <property type="match status" value="1"/>
</dbReference>
<dbReference type="RefSeq" id="WP_229981333.1">
    <property type="nucleotide sequence ID" value="NZ_JAJJPB010000008.1"/>
</dbReference>
<evidence type="ECO:0000313" key="9">
    <source>
        <dbReference type="EMBL" id="MCC9294888.1"/>
    </source>
</evidence>
<dbReference type="InterPro" id="IPR006638">
    <property type="entry name" value="Elp3/MiaA/NifB-like_rSAM"/>
</dbReference>
<dbReference type="InterPro" id="IPR058240">
    <property type="entry name" value="rSAM_sf"/>
</dbReference>
<dbReference type="SFLD" id="SFLDG01060">
    <property type="entry name" value="BATS_domain_containing"/>
    <property type="match status" value="1"/>
</dbReference>
<dbReference type="SFLD" id="SFLDG01280">
    <property type="entry name" value="HydE/PylB-like"/>
    <property type="match status" value="1"/>
</dbReference>
<keyword evidence="5" id="KW-0408">Iron</keyword>
<dbReference type="SFLD" id="SFLDS00029">
    <property type="entry name" value="Radical_SAM"/>
    <property type="match status" value="1"/>
</dbReference>
<accession>A0ABS8N820</accession>
<dbReference type="InterPro" id="IPR034422">
    <property type="entry name" value="HydE/PylB-like"/>
</dbReference>
<comment type="cofactor">
    <cofactor evidence="1">
        <name>[4Fe-4S] cluster</name>
        <dbReference type="ChEBI" id="CHEBI:49883"/>
    </cofactor>
</comment>
<dbReference type="PANTHER" id="PTHR43726:SF1">
    <property type="entry name" value="BIOTIN SYNTHASE"/>
    <property type="match status" value="1"/>
</dbReference>
<name>A0ABS8N820_9CLOT</name>
<dbReference type="SUPFAM" id="SSF102114">
    <property type="entry name" value="Radical SAM enzymes"/>
    <property type="match status" value="1"/>
</dbReference>
<keyword evidence="3" id="KW-0949">S-adenosyl-L-methionine</keyword>
<dbReference type="NCBIfam" id="TIGR03956">
    <property type="entry name" value="rSAM_HydE"/>
    <property type="match status" value="1"/>
</dbReference>
<dbReference type="EMBL" id="JAJJPB010000008">
    <property type="protein sequence ID" value="MCC9294888.1"/>
    <property type="molecule type" value="Genomic_DNA"/>
</dbReference>
<evidence type="ECO:0000259" key="8">
    <source>
        <dbReference type="PROSITE" id="PS51918"/>
    </source>
</evidence>
<dbReference type="PROSITE" id="PS51918">
    <property type="entry name" value="RADICAL_SAM"/>
    <property type="match status" value="1"/>
</dbReference>
<comment type="caution">
    <text evidence="9">The sequence shown here is derived from an EMBL/GenBank/DDBJ whole genome shotgun (WGS) entry which is preliminary data.</text>
</comment>
<keyword evidence="10" id="KW-1185">Reference proteome</keyword>
<evidence type="ECO:0000256" key="5">
    <source>
        <dbReference type="ARBA" id="ARBA00023004"/>
    </source>
</evidence>
<feature type="domain" description="Radical SAM core" evidence="8">
    <location>
        <begin position="59"/>
        <end position="281"/>
    </location>
</feature>
<dbReference type="InterPro" id="IPR013785">
    <property type="entry name" value="Aldolase_TIM"/>
</dbReference>
<evidence type="ECO:0000313" key="10">
    <source>
        <dbReference type="Proteomes" id="UP001165422"/>
    </source>
</evidence>
<dbReference type="InterPro" id="IPR007197">
    <property type="entry name" value="rSAM"/>
</dbReference>
<keyword evidence="6" id="KW-0411">Iron-sulfur</keyword>
<proteinExistence type="predicted"/>
<comment type="cofactor">
    <cofactor evidence="7">
        <name>[2Fe-2S] cluster</name>
        <dbReference type="ChEBI" id="CHEBI:190135"/>
    </cofactor>
</comment>
<evidence type="ECO:0000256" key="1">
    <source>
        <dbReference type="ARBA" id="ARBA00001966"/>
    </source>
</evidence>
<keyword evidence="4" id="KW-0479">Metal-binding</keyword>
<evidence type="ECO:0000256" key="3">
    <source>
        <dbReference type="ARBA" id="ARBA00022691"/>
    </source>
</evidence>
<evidence type="ECO:0000256" key="7">
    <source>
        <dbReference type="ARBA" id="ARBA00034078"/>
    </source>
</evidence>
<dbReference type="SFLD" id="SFLDF00348">
    <property type="entry name" value="FeFe_hydrogenase_maturase_(Hyd"/>
    <property type="match status" value="1"/>
</dbReference>
<dbReference type="PIRSF" id="PIRSF004762">
    <property type="entry name" value="CHP00423"/>
    <property type="match status" value="1"/>
</dbReference>
<reference evidence="9" key="1">
    <citation type="submission" date="2021-11" db="EMBL/GenBank/DDBJ databases">
        <authorList>
            <person name="Qingchun L."/>
            <person name="Dong Z."/>
            <person name="Zongwei Q."/>
            <person name="Jia Z."/>
            <person name="Duotao L."/>
        </authorList>
    </citation>
    <scope>NUCLEOTIDE SEQUENCE</scope>
    <source>
        <strain evidence="9">WLY-B-L2</strain>
    </source>
</reference>
<dbReference type="Gene3D" id="3.20.20.70">
    <property type="entry name" value="Aldolase class I"/>
    <property type="match status" value="1"/>
</dbReference>
<sequence>MTIQLNDANDASKLTDFLNNACKRELSEILRFFLQNAQTEVLSLLACRAEEIREKYYERKIYFRGLIEFSSFCRNDCYYCGIRRSNFNARRYRLSDGEILNCCTIGYRLGYRTFVLQSGEDIYYTDERMCHIVSAIKASFPESAVTLSLGERSRDSYRRLFDAGADRYLLRHETADEAHYRKLHPPELSLRNRMQCLYNLKEIGYQVGSGFMVDSPYQTYDTLAEDFIFLRDLQPHMVGIGPFIPHKDTQFANYYEPSSRTTLILLSLLRFLLPKSLLPATTALGTVDPIGREKGFQASANVVMPNLSPTEHRRDYSLYDNKICMGEESAECFHCLAGRIQTAGFVPDFSKGDHFDRQMEVPNSDPCPTTEM</sequence>
<evidence type="ECO:0000256" key="6">
    <source>
        <dbReference type="ARBA" id="ARBA00023014"/>
    </source>
</evidence>
<keyword evidence="2" id="KW-0004">4Fe-4S</keyword>
<dbReference type="SMART" id="SM00876">
    <property type="entry name" value="BATS"/>
    <property type="match status" value="1"/>
</dbReference>
<dbReference type="SMART" id="SM00729">
    <property type="entry name" value="Elp3"/>
    <property type="match status" value="1"/>
</dbReference>